<dbReference type="Proteomes" id="UP000886808">
    <property type="component" value="Unassembled WGS sequence"/>
</dbReference>
<feature type="region of interest" description="Disordered" evidence="7">
    <location>
        <begin position="661"/>
        <end position="681"/>
    </location>
</feature>
<dbReference type="AlphaFoldDB" id="A0A9D1PG98"/>
<feature type="transmembrane region" description="Helical" evidence="8">
    <location>
        <begin position="128"/>
        <end position="147"/>
    </location>
</feature>
<dbReference type="InterPro" id="IPR017850">
    <property type="entry name" value="Alkaline_phosphatase_core_sf"/>
</dbReference>
<dbReference type="CDD" id="cd16015">
    <property type="entry name" value="LTA_synthase"/>
    <property type="match status" value="1"/>
</dbReference>
<protein>
    <submittedName>
        <fullName evidence="10">LTA synthase family protein</fullName>
    </submittedName>
</protein>
<feature type="transmembrane region" description="Helical" evidence="8">
    <location>
        <begin position="179"/>
        <end position="198"/>
    </location>
</feature>
<feature type="compositionally biased region" description="Polar residues" evidence="7">
    <location>
        <begin position="669"/>
        <end position="681"/>
    </location>
</feature>
<dbReference type="SUPFAM" id="SSF53649">
    <property type="entry name" value="Alkaline phosphatase-like"/>
    <property type="match status" value="1"/>
</dbReference>
<keyword evidence="4 8" id="KW-0812">Transmembrane</keyword>
<evidence type="ECO:0000256" key="1">
    <source>
        <dbReference type="ARBA" id="ARBA00004651"/>
    </source>
</evidence>
<feature type="domain" description="Sulfatase N-terminal" evidence="9">
    <location>
        <begin position="296"/>
        <end position="590"/>
    </location>
</feature>
<feature type="transmembrane region" description="Helical" evidence="8">
    <location>
        <begin position="102"/>
        <end position="121"/>
    </location>
</feature>
<evidence type="ECO:0000256" key="2">
    <source>
        <dbReference type="ARBA" id="ARBA00004936"/>
    </source>
</evidence>
<dbReference type="Pfam" id="PF00884">
    <property type="entry name" value="Sulfatase"/>
    <property type="match status" value="1"/>
</dbReference>
<evidence type="ECO:0000256" key="5">
    <source>
        <dbReference type="ARBA" id="ARBA00022989"/>
    </source>
</evidence>
<dbReference type="PANTHER" id="PTHR47371:SF3">
    <property type="entry name" value="PHOSPHOGLYCEROL TRANSFERASE I"/>
    <property type="match status" value="1"/>
</dbReference>
<name>A0A9D1PG98_9FIRM</name>
<evidence type="ECO:0000259" key="9">
    <source>
        <dbReference type="Pfam" id="PF00884"/>
    </source>
</evidence>
<dbReference type="InterPro" id="IPR050448">
    <property type="entry name" value="OpgB/LTA_synthase_biosynth"/>
</dbReference>
<dbReference type="EMBL" id="DXIE01000008">
    <property type="protein sequence ID" value="HIV61442.1"/>
    <property type="molecule type" value="Genomic_DNA"/>
</dbReference>
<comment type="subcellular location">
    <subcellularLocation>
        <location evidence="1">Cell membrane</location>
        <topology evidence="1">Multi-pass membrane protein</topology>
    </subcellularLocation>
</comment>
<sequence length="681" mass="77505">MDKNFWKIDKNFWKKYGMLFISMLYTAVLLNYLAVERIVNSQTFMPFVVAGVVLVISRLIPWTGVTGVRHIRWIVSLLFCGFITHFYLSLISSGAYYERLKFIGLLNILFHTAVFVLLFVGTDSLRKAIVIGCSIFGVLGVVNHYVWLFRGSPISVDDISSITTAFGVAENYDYTPDRYIILLGALLILWTVTMYRMGGDEYVRGRKVRFKQLSALASVMLFACLPFVGYGDYYKANSNAFNYDLYFASNLATLCQKGGSDIPEYYSAQAVETIANETAAQREEKEPVTASSDVKPNIIAIMSESYGDLRVLGDFETNIEVTPFMDSLRTNENAITGYAYASIFGSKTANSEFEFLSSDSILFIPDTMVYLHYFDDVQNYDSLVSVLNNQDYTTVAMHPWLRAGWNRPAVYSKMGFDESYFLEDMKDVDYYRLYPSDEYNFNQILDRLENKEDDEKLFIMNITMQNHSGYEGGGNGYEQTVSIVGQEGNFPKTELYLSEQHESDRALGEFITALENYDEPTVVVFFGDHQPSLDSSFYSWVNPNLTKDANELMKKYMVPFFIWANYDIEQKTDVRTSINYLAPMMLDAVDMPMSDYQSHILEQSKQWPVICAKGAYDAAGNYYPAGDLVNLFPEIKDYQDLTINHTVDYKNTLHSFFSYGESAEDDASPSETTQTEAEPAA</sequence>
<comment type="caution">
    <text evidence="10">The sequence shown here is derived from an EMBL/GenBank/DDBJ whole genome shotgun (WGS) entry which is preliminary data.</text>
</comment>
<evidence type="ECO:0000256" key="4">
    <source>
        <dbReference type="ARBA" id="ARBA00022692"/>
    </source>
</evidence>
<dbReference type="GO" id="GO:0005886">
    <property type="term" value="C:plasma membrane"/>
    <property type="evidence" value="ECO:0007669"/>
    <property type="project" value="UniProtKB-SubCell"/>
</dbReference>
<gene>
    <name evidence="10" type="ORF">H9746_01120</name>
</gene>
<evidence type="ECO:0000256" key="6">
    <source>
        <dbReference type="ARBA" id="ARBA00023136"/>
    </source>
</evidence>
<keyword evidence="6 8" id="KW-0472">Membrane</keyword>
<evidence type="ECO:0000256" key="8">
    <source>
        <dbReference type="SAM" id="Phobius"/>
    </source>
</evidence>
<evidence type="ECO:0000313" key="11">
    <source>
        <dbReference type="Proteomes" id="UP000886808"/>
    </source>
</evidence>
<feature type="transmembrane region" description="Helical" evidence="8">
    <location>
        <begin position="12"/>
        <end position="32"/>
    </location>
</feature>
<organism evidence="10 11">
    <name type="scientific">Candidatus Butyricicoccus avistercoris</name>
    <dbReference type="NCBI Taxonomy" id="2838518"/>
    <lineage>
        <taxon>Bacteria</taxon>
        <taxon>Bacillati</taxon>
        <taxon>Bacillota</taxon>
        <taxon>Clostridia</taxon>
        <taxon>Eubacteriales</taxon>
        <taxon>Butyricicoccaceae</taxon>
        <taxon>Butyricicoccus</taxon>
    </lineage>
</organism>
<accession>A0A9D1PG98</accession>
<proteinExistence type="predicted"/>
<reference evidence="10" key="2">
    <citation type="submission" date="2021-04" db="EMBL/GenBank/DDBJ databases">
        <authorList>
            <person name="Gilroy R."/>
        </authorList>
    </citation>
    <scope>NUCLEOTIDE SEQUENCE</scope>
    <source>
        <strain evidence="10">CHK193-4272</strain>
    </source>
</reference>
<dbReference type="PANTHER" id="PTHR47371">
    <property type="entry name" value="LIPOTEICHOIC ACID SYNTHASE"/>
    <property type="match status" value="1"/>
</dbReference>
<evidence type="ECO:0000256" key="3">
    <source>
        <dbReference type="ARBA" id="ARBA00022475"/>
    </source>
</evidence>
<evidence type="ECO:0000256" key="7">
    <source>
        <dbReference type="SAM" id="MobiDB-lite"/>
    </source>
</evidence>
<feature type="transmembrane region" description="Helical" evidence="8">
    <location>
        <begin position="210"/>
        <end position="230"/>
    </location>
</feature>
<keyword evidence="5 8" id="KW-1133">Transmembrane helix</keyword>
<feature type="transmembrane region" description="Helical" evidence="8">
    <location>
        <begin position="73"/>
        <end position="96"/>
    </location>
</feature>
<feature type="transmembrane region" description="Helical" evidence="8">
    <location>
        <begin position="44"/>
        <end position="61"/>
    </location>
</feature>
<evidence type="ECO:0000313" key="10">
    <source>
        <dbReference type="EMBL" id="HIV61442.1"/>
    </source>
</evidence>
<reference evidence="10" key="1">
    <citation type="journal article" date="2021" name="PeerJ">
        <title>Extensive microbial diversity within the chicken gut microbiome revealed by metagenomics and culture.</title>
        <authorList>
            <person name="Gilroy R."/>
            <person name="Ravi A."/>
            <person name="Getino M."/>
            <person name="Pursley I."/>
            <person name="Horton D.L."/>
            <person name="Alikhan N.F."/>
            <person name="Baker D."/>
            <person name="Gharbi K."/>
            <person name="Hall N."/>
            <person name="Watson M."/>
            <person name="Adriaenssens E.M."/>
            <person name="Foster-Nyarko E."/>
            <person name="Jarju S."/>
            <person name="Secka A."/>
            <person name="Antonio M."/>
            <person name="Oren A."/>
            <person name="Chaudhuri R.R."/>
            <person name="La Ragione R."/>
            <person name="Hildebrand F."/>
            <person name="Pallen M.J."/>
        </authorList>
    </citation>
    <scope>NUCLEOTIDE SEQUENCE</scope>
    <source>
        <strain evidence="10">CHK193-4272</strain>
    </source>
</reference>
<dbReference type="InterPro" id="IPR000917">
    <property type="entry name" value="Sulfatase_N"/>
</dbReference>
<comment type="pathway">
    <text evidence="2">Cell wall biogenesis; lipoteichoic acid biosynthesis.</text>
</comment>
<dbReference type="Gene3D" id="3.40.720.10">
    <property type="entry name" value="Alkaline Phosphatase, subunit A"/>
    <property type="match status" value="1"/>
</dbReference>
<keyword evidence="3" id="KW-1003">Cell membrane</keyword>